<dbReference type="PANTHER" id="PTHR11022">
    <property type="entry name" value="PEPTIDOGLYCAN RECOGNITION PROTEIN"/>
    <property type="match status" value="1"/>
</dbReference>
<dbReference type="Proteomes" id="UP001517367">
    <property type="component" value="Unassembled WGS sequence"/>
</dbReference>
<dbReference type="CDD" id="cd06583">
    <property type="entry name" value="PGRP"/>
    <property type="match status" value="1"/>
</dbReference>
<evidence type="ECO:0000259" key="2">
    <source>
        <dbReference type="SMART" id="SM00701"/>
    </source>
</evidence>
<dbReference type="InterPro" id="IPR006619">
    <property type="entry name" value="PGRP_domain_met/bac"/>
</dbReference>
<sequence>MLRSRNSLLLVVICTCVFLLFIPKQSVAQIKTSSDTVKILPKARWGGVTGRPYKQHVPVKITVHHEGGKLLTKNDDAFKRLKNIQTWGMGPDRKWADVPYHLLIAPDGTVLEGRNPLTVGETNTEYDPTGHLLICFLGNYNQQKLDDHLLDVLVRLLADQCIKYNISPNEISTHRDHSTQTTCPGDDIYSYFKNGYIVKKVNKLVKKRISQ</sequence>
<comment type="caution">
    <text evidence="3">The sequence shown here is derived from an EMBL/GenBank/DDBJ whole genome shotgun (WGS) entry which is preliminary data.</text>
</comment>
<dbReference type="RefSeq" id="WP_138731342.1">
    <property type="nucleotide sequence ID" value="NZ_SRMP02000037.1"/>
</dbReference>
<evidence type="ECO:0000256" key="1">
    <source>
        <dbReference type="ARBA" id="ARBA00007553"/>
    </source>
</evidence>
<dbReference type="Gene3D" id="3.40.80.10">
    <property type="entry name" value="Peptidoglycan recognition protein-like"/>
    <property type="match status" value="1"/>
</dbReference>
<accession>A0ABW9JKN6</accession>
<proteinExistence type="inferred from homology"/>
<comment type="similarity">
    <text evidence="1">Belongs to the N-acetylmuramoyl-L-alanine amidase 2 family.</text>
</comment>
<dbReference type="Pfam" id="PF01510">
    <property type="entry name" value="Amidase_2"/>
    <property type="match status" value="1"/>
</dbReference>
<dbReference type="PANTHER" id="PTHR11022:SF41">
    <property type="entry name" value="PEPTIDOGLYCAN-RECOGNITION PROTEIN LC-RELATED"/>
    <property type="match status" value="1"/>
</dbReference>
<keyword evidence="4" id="KW-1185">Reference proteome</keyword>
<protein>
    <submittedName>
        <fullName evidence="3">N-acetylmuramoyl-L-alanine amidase</fullName>
        <ecNumber evidence="3">3.5.1.28</ecNumber>
    </submittedName>
</protein>
<name>A0ABW9JKN6_9SPHI</name>
<feature type="domain" description="Peptidoglycan recognition protein family" evidence="2">
    <location>
        <begin position="37"/>
        <end position="178"/>
    </location>
</feature>
<dbReference type="EC" id="3.5.1.28" evidence="3"/>
<reference evidence="3 4" key="1">
    <citation type="submission" date="2024-12" db="EMBL/GenBank/DDBJ databases">
        <authorList>
            <person name="Hu S."/>
        </authorList>
    </citation>
    <scope>NUCLEOTIDE SEQUENCE [LARGE SCALE GENOMIC DNA]</scope>
    <source>
        <strain evidence="3 4">P-25</strain>
    </source>
</reference>
<organism evidence="3 4">
    <name type="scientific">Pedobacter helvus</name>
    <dbReference type="NCBI Taxonomy" id="2563444"/>
    <lineage>
        <taxon>Bacteria</taxon>
        <taxon>Pseudomonadati</taxon>
        <taxon>Bacteroidota</taxon>
        <taxon>Sphingobacteriia</taxon>
        <taxon>Sphingobacteriales</taxon>
        <taxon>Sphingobacteriaceae</taxon>
        <taxon>Pedobacter</taxon>
    </lineage>
</organism>
<dbReference type="InterPro" id="IPR015510">
    <property type="entry name" value="PGRP"/>
</dbReference>
<gene>
    <name evidence="3" type="ORF">E5L68_016555</name>
</gene>
<evidence type="ECO:0000313" key="4">
    <source>
        <dbReference type="Proteomes" id="UP001517367"/>
    </source>
</evidence>
<dbReference type="SMART" id="SM00701">
    <property type="entry name" value="PGRP"/>
    <property type="match status" value="1"/>
</dbReference>
<dbReference type="GO" id="GO:0008745">
    <property type="term" value="F:N-acetylmuramoyl-L-alanine amidase activity"/>
    <property type="evidence" value="ECO:0007669"/>
    <property type="project" value="UniProtKB-EC"/>
</dbReference>
<dbReference type="InterPro" id="IPR002502">
    <property type="entry name" value="Amidase_domain"/>
</dbReference>
<dbReference type="EMBL" id="SRMP02000037">
    <property type="protein sequence ID" value="MFN0293010.1"/>
    <property type="molecule type" value="Genomic_DNA"/>
</dbReference>
<keyword evidence="3" id="KW-0378">Hydrolase</keyword>
<dbReference type="InterPro" id="IPR036505">
    <property type="entry name" value="Amidase/PGRP_sf"/>
</dbReference>
<evidence type="ECO:0000313" key="3">
    <source>
        <dbReference type="EMBL" id="MFN0293010.1"/>
    </source>
</evidence>
<dbReference type="SUPFAM" id="SSF55846">
    <property type="entry name" value="N-acetylmuramoyl-L-alanine amidase-like"/>
    <property type="match status" value="1"/>
</dbReference>